<accession>A0ABP5M2D6</accession>
<comment type="caution">
    <text evidence="2">The sequence shown here is derived from an EMBL/GenBank/DDBJ whole genome shotgun (WGS) entry which is preliminary data.</text>
</comment>
<protein>
    <recommendedName>
        <fullName evidence="1">N-acetyltransferase domain-containing protein</fullName>
    </recommendedName>
</protein>
<dbReference type="EMBL" id="BAAANT010000051">
    <property type="protein sequence ID" value="GAA2156263.1"/>
    <property type="molecule type" value="Genomic_DNA"/>
</dbReference>
<keyword evidence="3" id="KW-1185">Reference proteome</keyword>
<feature type="domain" description="N-acetyltransferase" evidence="1">
    <location>
        <begin position="98"/>
        <end position="169"/>
    </location>
</feature>
<dbReference type="InterPro" id="IPR016181">
    <property type="entry name" value="Acyl_CoA_acyltransferase"/>
</dbReference>
<name>A0ABP5M2D6_9ACTN</name>
<dbReference type="Proteomes" id="UP001422759">
    <property type="component" value="Unassembled WGS sequence"/>
</dbReference>
<proteinExistence type="predicted"/>
<evidence type="ECO:0000313" key="3">
    <source>
        <dbReference type="Proteomes" id="UP001422759"/>
    </source>
</evidence>
<dbReference type="Gene3D" id="3.40.630.30">
    <property type="match status" value="1"/>
</dbReference>
<reference evidence="3" key="1">
    <citation type="journal article" date="2019" name="Int. J. Syst. Evol. Microbiol.">
        <title>The Global Catalogue of Microorganisms (GCM) 10K type strain sequencing project: providing services to taxonomists for standard genome sequencing and annotation.</title>
        <authorList>
            <consortium name="The Broad Institute Genomics Platform"/>
            <consortium name="The Broad Institute Genome Sequencing Center for Infectious Disease"/>
            <person name="Wu L."/>
            <person name="Ma J."/>
        </authorList>
    </citation>
    <scope>NUCLEOTIDE SEQUENCE [LARGE SCALE GENOMIC DNA]</scope>
    <source>
        <strain evidence="3">JCM 14560</strain>
    </source>
</reference>
<organism evidence="2 3">
    <name type="scientific">Kitasatospora kazusensis</name>
    <dbReference type="NCBI Taxonomy" id="407974"/>
    <lineage>
        <taxon>Bacteria</taxon>
        <taxon>Bacillati</taxon>
        <taxon>Actinomycetota</taxon>
        <taxon>Actinomycetes</taxon>
        <taxon>Kitasatosporales</taxon>
        <taxon>Streptomycetaceae</taxon>
        <taxon>Kitasatospora</taxon>
    </lineage>
</organism>
<sequence length="187" mass="19918">MNHTSPILERVPAVKSADGPVIHLPRLTRLPAGGLTVTRMARAEDYRAVQGMHARCSAASRAIRYFAATDRLSRCDWNSLCDRAKGVTLLTAPGGDIRKVIAMTNILRTRDAGVVELAVLVEDAWQSRGLGSALASFALESLQGQGVRALTASVLAGNGRAVRMLRGIGAVRCSQPGAEVDFRLDLG</sequence>
<dbReference type="Pfam" id="PF00583">
    <property type="entry name" value="Acetyltransf_1"/>
    <property type="match status" value="1"/>
</dbReference>
<evidence type="ECO:0000313" key="2">
    <source>
        <dbReference type="EMBL" id="GAA2156263.1"/>
    </source>
</evidence>
<dbReference type="SUPFAM" id="SSF55729">
    <property type="entry name" value="Acyl-CoA N-acyltransferases (Nat)"/>
    <property type="match status" value="1"/>
</dbReference>
<evidence type="ECO:0000259" key="1">
    <source>
        <dbReference type="Pfam" id="PF00583"/>
    </source>
</evidence>
<dbReference type="InterPro" id="IPR000182">
    <property type="entry name" value="GNAT_dom"/>
</dbReference>
<gene>
    <name evidence="2" type="ORF">GCM10009760_57040</name>
</gene>